<name>A0A6A8LK87_BACVE</name>
<dbReference type="AlphaFoldDB" id="A0A6A8LK87"/>
<feature type="transmembrane region" description="Helical" evidence="1">
    <location>
        <begin position="12"/>
        <end position="30"/>
    </location>
</feature>
<keyword evidence="1" id="KW-0472">Membrane</keyword>
<keyword evidence="1" id="KW-1133">Transmembrane helix</keyword>
<evidence type="ECO:0000313" key="2">
    <source>
        <dbReference type="EMBL" id="MSE03633.1"/>
    </source>
</evidence>
<keyword evidence="1" id="KW-0812">Transmembrane</keyword>
<dbReference type="RefSeq" id="WP_119891443.1">
    <property type="nucleotide sequence ID" value="NZ_AP028932.1"/>
</dbReference>
<organism evidence="2">
    <name type="scientific">Bacillus velezensis</name>
    <dbReference type="NCBI Taxonomy" id="492670"/>
    <lineage>
        <taxon>Bacteria</taxon>
        <taxon>Bacillati</taxon>
        <taxon>Bacillota</taxon>
        <taxon>Bacilli</taxon>
        <taxon>Bacillales</taxon>
        <taxon>Bacillaceae</taxon>
        <taxon>Bacillus</taxon>
        <taxon>Bacillus amyloliquefaciens group</taxon>
    </lineage>
</organism>
<evidence type="ECO:0000256" key="1">
    <source>
        <dbReference type="SAM" id="Phobius"/>
    </source>
</evidence>
<feature type="transmembrane region" description="Helical" evidence="1">
    <location>
        <begin position="50"/>
        <end position="73"/>
    </location>
</feature>
<comment type="caution">
    <text evidence="2">The sequence shown here is derived from an EMBL/GenBank/DDBJ whole genome shotgun (WGS) entry which is preliminary data.</text>
</comment>
<protein>
    <submittedName>
        <fullName evidence="2">Uncharacterized protein</fullName>
    </submittedName>
</protein>
<proteinExistence type="predicted"/>
<gene>
    <name evidence="2" type="ORF">GKC39_16390</name>
</gene>
<feature type="transmembrane region" description="Helical" evidence="1">
    <location>
        <begin position="80"/>
        <end position="98"/>
    </location>
</feature>
<dbReference type="EMBL" id="WKKV01000009">
    <property type="protein sequence ID" value="MSE03633.1"/>
    <property type="molecule type" value="Genomic_DNA"/>
</dbReference>
<reference evidence="2" key="1">
    <citation type="submission" date="2019-11" db="EMBL/GenBank/DDBJ databases">
        <title>Draft Genome Sequence of Plant Growth-Promoting Rhizosphere-Associated Bacteria.</title>
        <authorList>
            <person name="Vasilyev I.Y."/>
            <person name="Radchenko V."/>
            <person name="Ilnitskaya E.V."/>
        </authorList>
    </citation>
    <scope>NUCLEOTIDE SEQUENCE</scope>
    <source>
        <strain evidence="2">VRA_517_n</strain>
    </source>
</reference>
<sequence>MCAVTILSHKIISSVLLLFSVMSIAPLYNGRTVSDYIFESLGFSSWSEDGAHISVIPGVVLYFAALIWCAAAFRRTLPAAGLFLIFLSMGAASGISPATEYAAFSLKQFAPEKESVEYLKHRSECSHLIERKRAGMSCTLYINHYGKGEQTISVKPDLSENIKDVTFKSKTFTVKPRSKTIIKTRFTGFYKGTAASDSGWSSEPELKVAILYTAE</sequence>
<accession>A0A6A8LK87</accession>